<accession>A0A1C4X8S8</accession>
<reference evidence="2" key="1">
    <citation type="submission" date="2016-06" db="EMBL/GenBank/DDBJ databases">
        <authorList>
            <person name="Varghese N."/>
            <person name="Submissions Spin"/>
        </authorList>
    </citation>
    <scope>NUCLEOTIDE SEQUENCE [LARGE SCALE GENOMIC DNA]</scope>
    <source>
        <strain evidence="2">DSM 43168</strain>
    </source>
</reference>
<name>A0A1C4X8S8_9ACTN</name>
<organism evidence="1 2">
    <name type="scientific">Micromonospora carbonacea</name>
    <dbReference type="NCBI Taxonomy" id="47853"/>
    <lineage>
        <taxon>Bacteria</taxon>
        <taxon>Bacillati</taxon>
        <taxon>Actinomycetota</taxon>
        <taxon>Actinomycetes</taxon>
        <taxon>Micromonosporales</taxon>
        <taxon>Micromonosporaceae</taxon>
        <taxon>Micromonospora</taxon>
    </lineage>
</organism>
<dbReference type="AlphaFoldDB" id="A0A1C4X8S8"/>
<evidence type="ECO:0000313" key="2">
    <source>
        <dbReference type="Proteomes" id="UP000183585"/>
    </source>
</evidence>
<gene>
    <name evidence="1" type="ORF">GA0070563_104308</name>
</gene>
<keyword evidence="2" id="KW-1185">Reference proteome</keyword>
<dbReference type="EMBL" id="FMCT01000004">
    <property type="protein sequence ID" value="SCF04755.1"/>
    <property type="molecule type" value="Genomic_DNA"/>
</dbReference>
<sequence length="87" mass="9377">MTFGWGPRYLHATGQYHKGGPQVGSFLQLTGTVGDDLPVPGKPYSLGRLQAAGDRWALARRGRPVLRLHLTDRSAGVAQLLAAARQL</sequence>
<evidence type="ECO:0000313" key="1">
    <source>
        <dbReference type="EMBL" id="SCF04755.1"/>
    </source>
</evidence>
<evidence type="ECO:0008006" key="3">
    <source>
        <dbReference type="Google" id="ProtNLM"/>
    </source>
</evidence>
<dbReference type="STRING" id="47853.TK50_24655"/>
<protein>
    <recommendedName>
        <fullName evidence="3">Glucose-6-phosphate isomerase</fullName>
    </recommendedName>
</protein>
<proteinExistence type="predicted"/>
<dbReference type="Proteomes" id="UP000183585">
    <property type="component" value="Unassembled WGS sequence"/>
</dbReference>